<dbReference type="Proteomes" id="UP000182314">
    <property type="component" value="Unassembled WGS sequence"/>
</dbReference>
<protein>
    <submittedName>
        <fullName evidence="2">Uncharacterized protein</fullName>
    </submittedName>
</protein>
<evidence type="ECO:0000313" key="2">
    <source>
        <dbReference type="EMBL" id="SFD16666.1"/>
    </source>
</evidence>
<dbReference type="AlphaFoldDB" id="A0AA94KS27"/>
<sequence>MLDKSNTTLTPDRTTLIESNGNVYLSLAFNDKRGNVLIKLGMFEVNYLADEFDDLNQRILISSEYN</sequence>
<evidence type="ECO:0000313" key="3">
    <source>
        <dbReference type="Proteomes" id="UP000078227"/>
    </source>
</evidence>
<reference evidence="2 4" key="1">
    <citation type="submission" date="2016-10" db="EMBL/GenBank/DDBJ databases">
        <authorList>
            <person name="Varghese N."/>
            <person name="Submissions S."/>
        </authorList>
    </citation>
    <scope>NUCLEOTIDE SEQUENCE [LARGE SCALE GENOMIC DNA]</scope>
    <source>
        <strain evidence="2 4">CGMCC 1.7012</strain>
    </source>
</reference>
<organism evidence="2 4">
    <name type="scientific">Kosakonia oryzae</name>
    <dbReference type="NCBI Taxonomy" id="497725"/>
    <lineage>
        <taxon>Bacteria</taxon>
        <taxon>Pseudomonadati</taxon>
        <taxon>Pseudomonadota</taxon>
        <taxon>Gammaproteobacteria</taxon>
        <taxon>Enterobacterales</taxon>
        <taxon>Enterobacteriaceae</taxon>
        <taxon>Kosakonia</taxon>
    </lineage>
</organism>
<gene>
    <name evidence="1" type="ORF">AWR26_00210</name>
    <name evidence="2" type="ORF">SAMN05216286_4508</name>
</gene>
<reference evidence="1 3" key="2">
    <citation type="submission" date="2021-03" db="EMBL/GenBank/DDBJ databases">
        <authorList>
            <person name="Li Y."/>
            <person name="Li S."/>
            <person name="Chen M."/>
            <person name="Peng G."/>
            <person name="Tan Z."/>
            <person name="An Q."/>
        </authorList>
    </citation>
    <scope>NUCLEOTIDE SEQUENCE [LARGE SCALE GENOMIC DNA]</scope>
    <source>
        <strain evidence="1 3">Ola 51</strain>
    </source>
</reference>
<keyword evidence="3" id="KW-1185">Reference proteome</keyword>
<dbReference type="EMBL" id="FOKO01000006">
    <property type="protein sequence ID" value="SFD16666.1"/>
    <property type="molecule type" value="Genomic_DNA"/>
</dbReference>
<evidence type="ECO:0000313" key="4">
    <source>
        <dbReference type="Proteomes" id="UP000182314"/>
    </source>
</evidence>
<dbReference type="EMBL" id="CP014007">
    <property type="protein sequence ID" value="ANI80642.2"/>
    <property type="molecule type" value="Genomic_DNA"/>
</dbReference>
<dbReference type="RefSeq" id="WP_139227960.1">
    <property type="nucleotide sequence ID" value="NZ_CP014007.2"/>
</dbReference>
<name>A0AA94KS27_9ENTR</name>
<accession>A0AA94KS27</accession>
<proteinExistence type="predicted"/>
<dbReference type="Proteomes" id="UP000078227">
    <property type="component" value="Chromosome"/>
</dbReference>
<evidence type="ECO:0000313" key="1">
    <source>
        <dbReference type="EMBL" id="ANI80642.2"/>
    </source>
</evidence>